<sequence length="85" mass="9192">MENKYHTDLKETIFISPNPPFAGPDGCFPSELCSMFVDADVVVVVFAVVVAVLDAVDPVSVAEPSSLSVGSSLLRLCPLPYHRFH</sequence>
<reference evidence="1" key="1">
    <citation type="journal article" date="2021" name="Genome Biol. Evol.">
        <title>A High-Quality Reference Genome for a Parasitic Bivalve with Doubly Uniparental Inheritance (Bivalvia: Unionida).</title>
        <authorList>
            <person name="Smith C.H."/>
        </authorList>
    </citation>
    <scope>NUCLEOTIDE SEQUENCE</scope>
    <source>
        <strain evidence="1">CHS0354</strain>
    </source>
</reference>
<comment type="caution">
    <text evidence="1">The sequence shown here is derived from an EMBL/GenBank/DDBJ whole genome shotgun (WGS) entry which is preliminary data.</text>
</comment>
<accession>A0AAE0STM4</accession>
<organism evidence="1 2">
    <name type="scientific">Potamilus streckersoni</name>
    <dbReference type="NCBI Taxonomy" id="2493646"/>
    <lineage>
        <taxon>Eukaryota</taxon>
        <taxon>Metazoa</taxon>
        <taxon>Spiralia</taxon>
        <taxon>Lophotrochozoa</taxon>
        <taxon>Mollusca</taxon>
        <taxon>Bivalvia</taxon>
        <taxon>Autobranchia</taxon>
        <taxon>Heteroconchia</taxon>
        <taxon>Palaeoheterodonta</taxon>
        <taxon>Unionida</taxon>
        <taxon>Unionoidea</taxon>
        <taxon>Unionidae</taxon>
        <taxon>Ambleminae</taxon>
        <taxon>Lampsilini</taxon>
        <taxon>Potamilus</taxon>
    </lineage>
</organism>
<name>A0AAE0STM4_9BIVA</name>
<protein>
    <submittedName>
        <fullName evidence="1">Uncharacterized protein</fullName>
    </submittedName>
</protein>
<reference evidence="1" key="3">
    <citation type="submission" date="2023-05" db="EMBL/GenBank/DDBJ databases">
        <authorList>
            <person name="Smith C.H."/>
        </authorList>
    </citation>
    <scope>NUCLEOTIDE SEQUENCE</scope>
    <source>
        <strain evidence="1">CHS0354</strain>
        <tissue evidence="1">Mantle</tissue>
    </source>
</reference>
<dbReference type="Proteomes" id="UP001195483">
    <property type="component" value="Unassembled WGS sequence"/>
</dbReference>
<dbReference type="EMBL" id="JAEAOA010001763">
    <property type="protein sequence ID" value="KAK3597807.1"/>
    <property type="molecule type" value="Genomic_DNA"/>
</dbReference>
<evidence type="ECO:0000313" key="2">
    <source>
        <dbReference type="Proteomes" id="UP001195483"/>
    </source>
</evidence>
<reference evidence="1" key="2">
    <citation type="journal article" date="2021" name="Genome Biol. Evol.">
        <title>Developing a high-quality reference genome for a parasitic bivalve with doubly uniparental inheritance (Bivalvia: Unionida).</title>
        <authorList>
            <person name="Smith C.H."/>
        </authorList>
    </citation>
    <scope>NUCLEOTIDE SEQUENCE</scope>
    <source>
        <strain evidence="1">CHS0354</strain>
        <tissue evidence="1">Mantle</tissue>
    </source>
</reference>
<dbReference type="AlphaFoldDB" id="A0AAE0STM4"/>
<proteinExistence type="predicted"/>
<gene>
    <name evidence="1" type="ORF">CHS0354_029362</name>
</gene>
<keyword evidence="2" id="KW-1185">Reference proteome</keyword>
<evidence type="ECO:0000313" key="1">
    <source>
        <dbReference type="EMBL" id="KAK3597807.1"/>
    </source>
</evidence>